<evidence type="ECO:0000313" key="2">
    <source>
        <dbReference type="EMBL" id="MBB6261868.1"/>
    </source>
</evidence>
<accession>A0A841M6V2</accession>
<dbReference type="PANTHER" id="PTHR43190">
    <property type="entry name" value="N-ACETYL-D-GLUCOSAMINE KINASE"/>
    <property type="match status" value="1"/>
</dbReference>
<keyword evidence="3" id="KW-1185">Reference proteome</keyword>
<protein>
    <submittedName>
        <fullName evidence="2">Glucosamine kinase</fullName>
        <ecNumber evidence="2">2.7.1.8</ecNumber>
    </submittedName>
</protein>
<dbReference type="EC" id="2.7.1.8" evidence="2"/>
<evidence type="ECO:0000313" key="3">
    <source>
        <dbReference type="Proteomes" id="UP000555393"/>
    </source>
</evidence>
<dbReference type="Gene3D" id="3.30.420.40">
    <property type="match status" value="2"/>
</dbReference>
<keyword evidence="2" id="KW-0808">Transferase</keyword>
<dbReference type="RefSeq" id="WP_184223633.1">
    <property type="nucleotide sequence ID" value="NZ_JACIIU010000013.1"/>
</dbReference>
<dbReference type="SUPFAM" id="SSF53067">
    <property type="entry name" value="Actin-like ATPase domain"/>
    <property type="match status" value="2"/>
</dbReference>
<dbReference type="InterPro" id="IPR002731">
    <property type="entry name" value="ATPase_BadF"/>
</dbReference>
<organism evidence="2 3">
    <name type="scientific">Paenochrobactrum gallinarii</name>
    <dbReference type="NCBI Taxonomy" id="643673"/>
    <lineage>
        <taxon>Bacteria</taxon>
        <taxon>Pseudomonadati</taxon>
        <taxon>Pseudomonadota</taxon>
        <taxon>Alphaproteobacteria</taxon>
        <taxon>Hyphomicrobiales</taxon>
        <taxon>Brucellaceae</taxon>
        <taxon>Paenochrobactrum</taxon>
    </lineage>
</organism>
<dbReference type="Proteomes" id="UP000555393">
    <property type="component" value="Unassembled WGS sequence"/>
</dbReference>
<dbReference type="PANTHER" id="PTHR43190:SF3">
    <property type="entry name" value="N-ACETYL-D-GLUCOSAMINE KINASE"/>
    <property type="match status" value="1"/>
</dbReference>
<dbReference type="InterPro" id="IPR052519">
    <property type="entry name" value="Euk-type_GlcNAc_Kinase"/>
</dbReference>
<sequence length="295" mass="30355">MSQVSAYFLGVDGGGTGCRARIEDAEGHVLGQGVSGPATTRLGIEAAWNSVMRASEAAIEEAGLHDTQYGQINVGIALAGLGRKGALQALQAIPHQFASIAFVNDGKGACLGAHSGRDGAIVIAGTGSVGLGFADGEDLRVGGYGFPVSDEGSGAYLGLKAIQHALRAHDGRLEKTALLSEVMQRFGNDPMEVVAWMDQAAATEYATLAPMVMRHADQGDGAARRIVQGAAGHVDTLVRALFERGAPRVSLLGGLATPLLAWLAPDVRRRLKPADGDAVSGAIILARSGAKAKNQ</sequence>
<name>A0A841M6V2_9HYPH</name>
<dbReference type="AlphaFoldDB" id="A0A841M6V2"/>
<dbReference type="InterPro" id="IPR043129">
    <property type="entry name" value="ATPase_NBD"/>
</dbReference>
<gene>
    <name evidence="2" type="ORF">FHS77_002435</name>
</gene>
<proteinExistence type="predicted"/>
<reference evidence="2 3" key="1">
    <citation type="submission" date="2020-08" db="EMBL/GenBank/DDBJ databases">
        <title>Genomic Encyclopedia of Type Strains, Phase IV (KMG-IV): sequencing the most valuable type-strain genomes for metagenomic binning, comparative biology and taxonomic classification.</title>
        <authorList>
            <person name="Goeker M."/>
        </authorList>
    </citation>
    <scope>NUCLEOTIDE SEQUENCE [LARGE SCALE GENOMIC DNA]</scope>
    <source>
        <strain evidence="2 3">DSM 22336</strain>
    </source>
</reference>
<feature type="domain" description="ATPase BadF/BadG/BcrA/BcrD type" evidence="1">
    <location>
        <begin position="9"/>
        <end position="257"/>
    </location>
</feature>
<dbReference type="CDD" id="cd24082">
    <property type="entry name" value="ASKHA_NBD_GspK-like"/>
    <property type="match status" value="1"/>
</dbReference>
<keyword evidence="2" id="KW-0418">Kinase</keyword>
<dbReference type="GO" id="GO:0047931">
    <property type="term" value="F:glucosamine kinase activity"/>
    <property type="evidence" value="ECO:0007669"/>
    <property type="project" value="UniProtKB-EC"/>
</dbReference>
<evidence type="ECO:0000259" key="1">
    <source>
        <dbReference type="Pfam" id="PF01869"/>
    </source>
</evidence>
<dbReference type="EMBL" id="JACIIU010000013">
    <property type="protein sequence ID" value="MBB6261868.1"/>
    <property type="molecule type" value="Genomic_DNA"/>
</dbReference>
<dbReference type="Pfam" id="PF01869">
    <property type="entry name" value="BcrAD_BadFG"/>
    <property type="match status" value="1"/>
</dbReference>
<comment type="caution">
    <text evidence="2">The sequence shown here is derived from an EMBL/GenBank/DDBJ whole genome shotgun (WGS) entry which is preliminary data.</text>
</comment>